<comment type="catalytic activity">
    <reaction evidence="4">
        <text>chorismate = 4-hydroxybenzoate + pyruvate</text>
        <dbReference type="Rhea" id="RHEA:16505"/>
        <dbReference type="ChEBI" id="CHEBI:15361"/>
        <dbReference type="ChEBI" id="CHEBI:17879"/>
        <dbReference type="ChEBI" id="CHEBI:29748"/>
        <dbReference type="EC" id="4.1.3.40"/>
    </reaction>
</comment>
<protein>
    <recommendedName>
        <fullName evidence="4">Probable chorismate pyruvate-lyase</fullName>
        <shortName evidence="4">CL</shortName>
        <shortName evidence="4">CPL</shortName>
        <ecNumber evidence="4">4.1.3.40</ecNumber>
    </recommendedName>
</protein>
<dbReference type="SUPFAM" id="SSF64288">
    <property type="entry name" value="Chorismate lyase-like"/>
    <property type="match status" value="1"/>
</dbReference>
<evidence type="ECO:0000256" key="3">
    <source>
        <dbReference type="ARBA" id="ARBA00023239"/>
    </source>
</evidence>
<evidence type="ECO:0000256" key="4">
    <source>
        <dbReference type="HAMAP-Rule" id="MF_01632"/>
    </source>
</evidence>
<dbReference type="PANTHER" id="PTHR38683:SF1">
    <property type="entry name" value="CHORISMATE PYRUVATE-LYASE"/>
    <property type="match status" value="1"/>
</dbReference>
<dbReference type="InterPro" id="IPR007440">
    <property type="entry name" value="Chorismate--pyruvate_lyase"/>
</dbReference>
<dbReference type="GO" id="GO:0006744">
    <property type="term" value="P:ubiquinone biosynthetic process"/>
    <property type="evidence" value="ECO:0007669"/>
    <property type="project" value="UniProtKB-UniRule"/>
</dbReference>
<keyword evidence="4" id="KW-0670">Pyruvate</keyword>
<evidence type="ECO:0000313" key="6">
    <source>
        <dbReference type="Proteomes" id="UP000295531"/>
    </source>
</evidence>
<dbReference type="InterPro" id="IPR028978">
    <property type="entry name" value="Chorismate_lyase_/UTRA_dom_sf"/>
</dbReference>
<dbReference type="GO" id="GO:0042866">
    <property type="term" value="P:pyruvate biosynthetic process"/>
    <property type="evidence" value="ECO:0007669"/>
    <property type="project" value="UniProtKB-UniRule"/>
</dbReference>
<feature type="binding site" evidence="4">
    <location>
        <position position="176"/>
    </location>
    <ligand>
        <name>substrate</name>
    </ligand>
</feature>
<keyword evidence="3 4" id="KW-0456">Lyase</keyword>
<evidence type="ECO:0000313" key="5">
    <source>
        <dbReference type="EMBL" id="TDP29067.1"/>
    </source>
</evidence>
<dbReference type="Proteomes" id="UP000295531">
    <property type="component" value="Unassembled WGS sequence"/>
</dbReference>
<organism evidence="5 6">
    <name type="scientific">Idiomarina aquatica</name>
    <dbReference type="NCBI Taxonomy" id="1327752"/>
    <lineage>
        <taxon>Bacteria</taxon>
        <taxon>Pseudomonadati</taxon>
        <taxon>Pseudomonadota</taxon>
        <taxon>Gammaproteobacteria</taxon>
        <taxon>Alteromonadales</taxon>
        <taxon>Idiomarinaceae</taxon>
        <taxon>Idiomarina</taxon>
    </lineage>
</organism>
<dbReference type="GO" id="GO:0008813">
    <property type="term" value="F:chorismate lyase activity"/>
    <property type="evidence" value="ECO:0007669"/>
    <property type="project" value="UniProtKB-UniRule"/>
</dbReference>
<comment type="function">
    <text evidence="4">Removes the pyruvyl group from chorismate, with concomitant aromatization of the ring, to provide 4-hydroxybenzoate (4HB) for the ubiquinone pathway.</text>
</comment>
<dbReference type="GO" id="GO:0005829">
    <property type="term" value="C:cytosol"/>
    <property type="evidence" value="ECO:0007669"/>
    <property type="project" value="TreeGrafter"/>
</dbReference>
<evidence type="ECO:0000256" key="2">
    <source>
        <dbReference type="ARBA" id="ARBA00022688"/>
    </source>
</evidence>
<dbReference type="UniPathway" id="UPA00232"/>
<gene>
    <name evidence="4" type="primary">ubiC</name>
    <name evidence="5" type="ORF">DEU29_11836</name>
</gene>
<reference evidence="5 6" key="1">
    <citation type="submission" date="2019-03" db="EMBL/GenBank/DDBJ databases">
        <title>Freshwater and sediment microbial communities from various areas in North America, analyzing microbe dynamics in response to fracking.</title>
        <authorList>
            <person name="Lamendella R."/>
        </authorList>
    </citation>
    <scope>NUCLEOTIDE SEQUENCE [LARGE SCALE GENOMIC DNA]</scope>
    <source>
        <strain evidence="5 6">18_TX</strain>
    </source>
</reference>
<name>A0A4R6P2T3_9GAMM</name>
<evidence type="ECO:0000256" key="1">
    <source>
        <dbReference type="ARBA" id="ARBA00022490"/>
    </source>
</evidence>
<feature type="binding site" evidence="4">
    <location>
        <position position="80"/>
    </location>
    <ligand>
        <name>substrate</name>
    </ligand>
</feature>
<comment type="caution">
    <text evidence="5">The sequence shown here is derived from an EMBL/GenBank/DDBJ whole genome shotgun (WGS) entry which is preliminary data.</text>
</comment>
<dbReference type="Gene3D" id="3.40.1410.10">
    <property type="entry name" value="Chorismate lyase-like"/>
    <property type="match status" value="1"/>
</dbReference>
<dbReference type="HAMAP" id="MF_01632">
    <property type="entry name" value="UbiC"/>
    <property type="match status" value="1"/>
</dbReference>
<keyword evidence="6" id="KW-1185">Reference proteome</keyword>
<dbReference type="EC" id="4.1.3.40" evidence="4"/>
<sequence length="201" mass="23187">MQLNFPVSEPCQWQPPEHYSLTSFQRDWLLAEGSLTKKLKQHCRQFRVQLIGQRPAPIFDSEFDLFKRHHTRVPFEASVREVLLYCDDKPWVFARSLFPLSALRHKNLNLSGLGDSSLGQSLFDQPDLLRSPFEVAQLPDNHAVARLNHQLFGHSQNLWGRRSLFLTGGQRVLVSEIFLSPLPFYESRASHSLNPEESGHE</sequence>
<keyword evidence="1 4" id="KW-0963">Cytoplasm</keyword>
<comment type="subcellular location">
    <subcellularLocation>
        <location evidence="4">Cytoplasm</location>
    </subcellularLocation>
</comment>
<feature type="binding site" evidence="4">
    <location>
        <position position="118"/>
    </location>
    <ligand>
        <name>substrate</name>
    </ligand>
</feature>
<comment type="similarity">
    <text evidence="4">Belongs to the UbiC family.</text>
</comment>
<dbReference type="RefSeq" id="WP_133540490.1">
    <property type="nucleotide sequence ID" value="NZ_SNXI01000018.1"/>
</dbReference>
<comment type="caution">
    <text evidence="4">Lacks conserved residue(s) required for the propagation of feature annotation.</text>
</comment>
<dbReference type="EMBL" id="SNXI01000018">
    <property type="protein sequence ID" value="TDP29067.1"/>
    <property type="molecule type" value="Genomic_DNA"/>
</dbReference>
<proteinExistence type="inferred from homology"/>
<keyword evidence="2 4" id="KW-0831">Ubiquinone biosynthesis</keyword>
<accession>A0A4R6P2T3</accession>
<comment type="pathway">
    <text evidence="4">Cofactor biosynthesis; ubiquinone biosynthesis.</text>
</comment>
<dbReference type="PANTHER" id="PTHR38683">
    <property type="entry name" value="CHORISMATE PYRUVATE-LYASE"/>
    <property type="match status" value="1"/>
</dbReference>
<dbReference type="AlphaFoldDB" id="A0A4R6P2T3"/>
<dbReference type="OrthoDB" id="9789493at2"/>
<dbReference type="Pfam" id="PF04345">
    <property type="entry name" value="Chor_lyase"/>
    <property type="match status" value="1"/>
</dbReference>